<proteinExistence type="predicted"/>
<gene>
    <name evidence="1" type="ORF">CLV67_103295</name>
</gene>
<organism evidence="1 2">
    <name type="scientific">Actinoplanes italicus</name>
    <dbReference type="NCBI Taxonomy" id="113567"/>
    <lineage>
        <taxon>Bacteria</taxon>
        <taxon>Bacillati</taxon>
        <taxon>Actinomycetota</taxon>
        <taxon>Actinomycetes</taxon>
        <taxon>Micromonosporales</taxon>
        <taxon>Micromonosporaceae</taxon>
        <taxon>Actinoplanes</taxon>
    </lineage>
</organism>
<sequence>MGVLDRAVAAFAGGGWGWTVGELEGLVTAAGWVYRAPLEGTVSCEFDAVPGRAGAFLFRDEVTAVYLIIKQRAGTAVLARRDEFVAAIDQVAELLGPPASRCPGPDPSVGWRVAAGALEIVDRPGALDLWLRPAPKPAPRTIGSPERTGAHGSADVHGSTEDLAAAAAILPLGGVLRLLDGTEPVAELRQAEDHLTVHTGGGRTEILQWPAAGGAYRRMIVDLGSGR</sequence>
<reference evidence="1 2" key="1">
    <citation type="submission" date="2018-03" db="EMBL/GenBank/DDBJ databases">
        <title>Genomic Encyclopedia of Archaeal and Bacterial Type Strains, Phase II (KMG-II): from individual species to whole genera.</title>
        <authorList>
            <person name="Goeker M."/>
        </authorList>
    </citation>
    <scope>NUCLEOTIDE SEQUENCE [LARGE SCALE GENOMIC DNA]</scope>
    <source>
        <strain evidence="1 2">DSM 43146</strain>
    </source>
</reference>
<dbReference type="Proteomes" id="UP000239415">
    <property type="component" value="Unassembled WGS sequence"/>
</dbReference>
<dbReference type="InterPro" id="IPR046268">
    <property type="entry name" value="DUF6301"/>
</dbReference>
<keyword evidence="2" id="KW-1185">Reference proteome</keyword>
<comment type="caution">
    <text evidence="1">The sequence shown here is derived from an EMBL/GenBank/DDBJ whole genome shotgun (WGS) entry which is preliminary data.</text>
</comment>
<evidence type="ECO:0000313" key="2">
    <source>
        <dbReference type="Proteomes" id="UP000239415"/>
    </source>
</evidence>
<protein>
    <submittedName>
        <fullName evidence="1">Uncharacterized protein</fullName>
    </submittedName>
</protein>
<dbReference type="AlphaFoldDB" id="A0A2T0KJ45"/>
<dbReference type="Pfam" id="PF19818">
    <property type="entry name" value="DUF6301"/>
    <property type="match status" value="1"/>
</dbReference>
<dbReference type="EMBL" id="PVMZ01000003">
    <property type="protein sequence ID" value="PRX23547.1"/>
    <property type="molecule type" value="Genomic_DNA"/>
</dbReference>
<accession>A0A2T0KJ45</accession>
<evidence type="ECO:0000313" key="1">
    <source>
        <dbReference type="EMBL" id="PRX23547.1"/>
    </source>
</evidence>
<name>A0A2T0KJ45_9ACTN</name>